<evidence type="ECO:0000313" key="2">
    <source>
        <dbReference type="EMBL" id="CAB4877743.1"/>
    </source>
</evidence>
<feature type="domain" description="Spore protein YkvP/CgeB glycosyl transferase-like" evidence="1">
    <location>
        <begin position="169"/>
        <end position="301"/>
    </location>
</feature>
<name>A0A6J7ED58_9ZZZZ</name>
<accession>A0A6J7ED58</accession>
<protein>
    <submittedName>
        <fullName evidence="2">Unannotated protein</fullName>
    </submittedName>
</protein>
<sequence length="310" mass="33267">MKRPAWLGGSRPLQWSVVVAAPGGAAGEQWGDTWFARDLVAALRRRGQLAKVVSRGGANSPARDDDDVVLVLRGLRAVSPRPGKGIWLLWVISHPELVEADEAARFDAVFAASEHWSRSAELGARPLLQATNPERFSPTAAEADSGEDILFVGSTRGEFRPVVRDALACGAEVAVYGVGWEQYLEPGQIRGEFVANDGLPAAYASAGVVLNDHWSDMAAEGFLSNRLFDAAATGARIVSDEAVGLRDVFGTDIRTYGHQSELCDLLSGDRGDIFPGRAARLALAARIAVEHSFDQRAGELIAEAQRLLAR</sequence>
<gene>
    <name evidence="2" type="ORF">UFOPK3402_01048</name>
</gene>
<evidence type="ECO:0000259" key="1">
    <source>
        <dbReference type="Pfam" id="PF13524"/>
    </source>
</evidence>
<reference evidence="2" key="1">
    <citation type="submission" date="2020-05" db="EMBL/GenBank/DDBJ databases">
        <authorList>
            <person name="Chiriac C."/>
            <person name="Salcher M."/>
            <person name="Ghai R."/>
            <person name="Kavagutti S V."/>
        </authorList>
    </citation>
    <scope>NUCLEOTIDE SEQUENCE</scope>
</reference>
<organism evidence="2">
    <name type="scientific">freshwater metagenome</name>
    <dbReference type="NCBI Taxonomy" id="449393"/>
    <lineage>
        <taxon>unclassified sequences</taxon>
        <taxon>metagenomes</taxon>
        <taxon>ecological metagenomes</taxon>
    </lineage>
</organism>
<dbReference type="InterPro" id="IPR055259">
    <property type="entry name" value="YkvP/CgeB_Glyco_trans-like"/>
</dbReference>
<dbReference type="EMBL" id="CAFBLS010000120">
    <property type="protein sequence ID" value="CAB4877743.1"/>
    <property type="molecule type" value="Genomic_DNA"/>
</dbReference>
<dbReference type="AlphaFoldDB" id="A0A6J7ED58"/>
<proteinExistence type="predicted"/>
<dbReference type="Pfam" id="PF13524">
    <property type="entry name" value="Glyco_trans_1_2"/>
    <property type="match status" value="1"/>
</dbReference>